<accession>Q5GQX4</accession>
<dbReference type="EMBL" id="LN828717">
    <property type="protein sequence ID" value="CFW42176.1"/>
    <property type="molecule type" value="Genomic_DNA"/>
</dbReference>
<dbReference type="OrthoDB" id="41470at10239"/>
<dbReference type="Proteomes" id="UP000246186">
    <property type="component" value="Genome"/>
</dbReference>
<dbReference type="Proteomes" id="UP000000994">
    <property type="component" value="Segment"/>
</dbReference>
<name>Q5GQX4_BPSYP</name>
<gene>
    <name evidence="2" type="ORF">S-PM2d062</name>
    <name evidence="1" type="ORF">S-PM2p062</name>
</gene>
<evidence type="ECO:0000313" key="3">
    <source>
        <dbReference type="Proteomes" id="UP000000994"/>
    </source>
</evidence>
<dbReference type="RefSeq" id="YP_195096.1">
    <property type="nucleotide sequence ID" value="NC_006820.1"/>
</dbReference>
<organismHost>
    <name type="scientific">Synechococcus</name>
    <dbReference type="NCBI Taxonomy" id="1129"/>
</organismHost>
<organism evidence="1 3">
    <name type="scientific">Synechococcus phage S-PM2</name>
    <dbReference type="NCBI Taxonomy" id="238854"/>
    <lineage>
        <taxon>Viruses</taxon>
        <taxon>Duplodnaviria</taxon>
        <taxon>Heunggongvirae</taxon>
        <taxon>Uroviricota</taxon>
        <taxon>Caudoviricetes</taxon>
        <taxon>Pantevenvirales</taxon>
        <taxon>Kyanoviridae</taxon>
        <taxon>Nodensvirus</taxon>
        <taxon>Nodensvirus spm2</taxon>
    </lineage>
</organism>
<evidence type="ECO:0000313" key="1">
    <source>
        <dbReference type="EMBL" id="CAF34126.1"/>
    </source>
</evidence>
<keyword evidence="3" id="KW-1185">Reference proteome</keyword>
<evidence type="ECO:0000313" key="2">
    <source>
        <dbReference type="EMBL" id="CFW42176.1"/>
    </source>
</evidence>
<proteinExistence type="predicted"/>
<reference evidence="2" key="4">
    <citation type="submission" date="2015-02" db="EMBL/GenBank/DDBJ databases">
        <authorList>
            <person name="Chooi Y.-H."/>
        </authorList>
    </citation>
    <scope>NUCLEOTIDE SEQUENCE</scope>
</reference>
<reference evidence="1 3" key="1">
    <citation type="journal article" date="2004" name="Proc. Natl. Acad. Sci. U.S.A.">
        <title>Genetic organization of the psbAD region in phages infecting marine Synechococcus strains.</title>
        <authorList>
            <person name="Millard A."/>
            <person name="Clokie M.R."/>
            <person name="Shub D.A."/>
            <person name="Mann N.H."/>
        </authorList>
    </citation>
    <scope>NUCLEOTIDE SEQUENCE [LARGE SCALE GENOMIC DNA]</scope>
</reference>
<reference evidence="1 3" key="2">
    <citation type="journal article" date="2005" name="J. Bacteriol.">
        <title>The genome of S-PM2, a 'photosynthetic' T4-type bacteriophage that infects marine Synechococcus strains.</title>
        <authorList>
            <person name="Mann N.H."/>
            <person name="Clokie M.R."/>
            <person name="Millard A."/>
            <person name="Cook A."/>
            <person name="Wilson W.H."/>
            <person name="Wheatley P.J."/>
            <person name="Letarov A."/>
            <person name="Krisch H.M."/>
        </authorList>
    </citation>
    <scope>NUCLEOTIDE SEQUENCE</scope>
</reference>
<dbReference type="EMBL" id="AJ630128">
    <property type="protein sequence ID" value="CAF34126.1"/>
    <property type="molecule type" value="Genomic_DNA"/>
</dbReference>
<sequence>MKMRTPKFSNVFYAVEYEHMFYGETKPRSAFAVYFQLESAQEAMMKMIKRGQVVLGLNERKIKSNQQILTILRKDTP</sequence>
<evidence type="ECO:0000313" key="4">
    <source>
        <dbReference type="Proteomes" id="UP000246186"/>
    </source>
</evidence>
<protein>
    <submittedName>
        <fullName evidence="1">Hypothetical-Protein / belonging to T4-LIKE GC: 804</fullName>
    </submittedName>
</protein>
<reference evidence="2 4" key="3">
    <citation type="journal article" date="2015" name="PLoS ONE">
        <title>Spontaneous Deletion of an "ORFanage" Region Facilitates Host Adaptation in a "Photosynthetic" Cyanophage.</title>
        <authorList>
            <person name="Puxty R.J."/>
            <person name="Perez-Sepulveda B."/>
            <person name="Rihtman B."/>
            <person name="Evans D.J."/>
            <person name="Millard A.D."/>
            <person name="Scanlan D.J."/>
        </authorList>
    </citation>
    <scope>NUCLEOTIDE SEQUENCE [LARGE SCALE GENOMIC DNA]</scope>
</reference>
<dbReference type="KEGG" id="vg:3260357"/>